<dbReference type="RefSeq" id="WP_133852583.1">
    <property type="nucleotide sequence ID" value="NZ_SNXZ01000005.1"/>
</dbReference>
<evidence type="ECO:0000313" key="3">
    <source>
        <dbReference type="Proteomes" id="UP000295444"/>
    </source>
</evidence>
<dbReference type="InterPro" id="IPR005097">
    <property type="entry name" value="Sacchrp_dh_NADP-bd"/>
</dbReference>
<dbReference type="EMBL" id="SNXZ01000005">
    <property type="protein sequence ID" value="TDP95220.1"/>
    <property type="molecule type" value="Genomic_DNA"/>
</dbReference>
<keyword evidence="3" id="KW-1185">Reference proteome</keyword>
<evidence type="ECO:0000259" key="1">
    <source>
        <dbReference type="Pfam" id="PF03435"/>
    </source>
</evidence>
<dbReference type="Proteomes" id="UP000295444">
    <property type="component" value="Unassembled WGS sequence"/>
</dbReference>
<evidence type="ECO:0000313" key="2">
    <source>
        <dbReference type="EMBL" id="TDP95220.1"/>
    </source>
</evidence>
<reference evidence="2 3" key="1">
    <citation type="submission" date="2019-03" db="EMBL/GenBank/DDBJ databases">
        <title>Genomic Encyclopedia of Type Strains, Phase IV (KMG-IV): sequencing the most valuable type-strain genomes for metagenomic binning, comparative biology and taxonomic classification.</title>
        <authorList>
            <person name="Goeker M."/>
        </authorList>
    </citation>
    <scope>NUCLEOTIDE SEQUENCE [LARGE SCALE GENOMIC DNA]</scope>
    <source>
        <strain evidence="2 3">DSM 45361</strain>
    </source>
</reference>
<comment type="caution">
    <text evidence="2">The sequence shown here is derived from an EMBL/GenBank/DDBJ whole genome shotgun (WGS) entry which is preliminary data.</text>
</comment>
<dbReference type="AlphaFoldDB" id="A0A4R6S635"/>
<sequence length="354" mass="37207">MVNSTTIPRVVVVGSGAFARSVLYSIATEFTVPARVIILARNADKAAEVAYVAAARAAVSACPVEFDHRVVDLADGAAMTAALEESAPDVLVQCASYQSPWERIGAPSAWTELLRTAGFGIALPLQAVPLLDVVETIRKVAPDCLVVNGCFPDAVNPVLAAAGYPILCGIGNISTISAAILGQSHQKRLHLLAHHLHLHAPEDAANEARIWLDGTEQDQVATLLAGMRAIDRAELNGIGGHAAAGLLDALVTGATLDTHVPGPLGLPGGYPVRVRDRRIELRLPDGLDAMTAVAWNQRMSVLDGVELDGDRIRLPAAIKEHAPELAEGFPAAALRQACARLLDVREALRAGPPP</sequence>
<proteinExistence type="predicted"/>
<dbReference type="Pfam" id="PF03435">
    <property type="entry name" value="Sacchrp_dh_NADP"/>
    <property type="match status" value="1"/>
</dbReference>
<dbReference type="Gene3D" id="3.40.50.720">
    <property type="entry name" value="NAD(P)-binding Rossmann-like Domain"/>
    <property type="match status" value="1"/>
</dbReference>
<organism evidence="2 3">
    <name type="scientific">Labedaea rhizosphaerae</name>
    <dbReference type="NCBI Taxonomy" id="598644"/>
    <lineage>
        <taxon>Bacteria</taxon>
        <taxon>Bacillati</taxon>
        <taxon>Actinomycetota</taxon>
        <taxon>Actinomycetes</taxon>
        <taxon>Pseudonocardiales</taxon>
        <taxon>Pseudonocardiaceae</taxon>
        <taxon>Labedaea</taxon>
    </lineage>
</organism>
<dbReference type="OrthoDB" id="9033521at2"/>
<protein>
    <submittedName>
        <fullName evidence="2">Saccharopine dehydrogenase-like protein</fullName>
    </submittedName>
</protein>
<name>A0A4R6S635_LABRH</name>
<accession>A0A4R6S635</accession>
<dbReference type="SUPFAM" id="SSF51735">
    <property type="entry name" value="NAD(P)-binding Rossmann-fold domains"/>
    <property type="match status" value="1"/>
</dbReference>
<feature type="domain" description="Saccharopine dehydrogenase NADP binding" evidence="1">
    <location>
        <begin position="10"/>
        <end position="98"/>
    </location>
</feature>
<gene>
    <name evidence="2" type="ORF">EV186_105452</name>
</gene>
<dbReference type="InterPro" id="IPR036291">
    <property type="entry name" value="NAD(P)-bd_dom_sf"/>
</dbReference>